<evidence type="ECO:0008006" key="3">
    <source>
        <dbReference type="Google" id="ProtNLM"/>
    </source>
</evidence>
<reference evidence="1 2" key="1">
    <citation type="submission" date="2019-06" db="EMBL/GenBank/DDBJ databases">
        <title>Sorghum-associated microbial communities from plants grown in Nebraska, USA.</title>
        <authorList>
            <person name="Schachtman D."/>
        </authorList>
    </citation>
    <scope>NUCLEOTIDE SEQUENCE [LARGE SCALE GENOMIC DNA]</scope>
    <source>
        <strain evidence="1 2">1225</strain>
    </source>
</reference>
<organism evidence="1 2">
    <name type="scientific">Neorhizobium alkalisoli</name>
    <dbReference type="NCBI Taxonomy" id="528178"/>
    <lineage>
        <taxon>Bacteria</taxon>
        <taxon>Pseudomonadati</taxon>
        <taxon>Pseudomonadota</taxon>
        <taxon>Alphaproteobacteria</taxon>
        <taxon>Hyphomicrobiales</taxon>
        <taxon>Rhizobiaceae</taxon>
        <taxon>Rhizobium/Agrobacterium group</taxon>
        <taxon>Neorhizobium</taxon>
    </lineage>
</organism>
<evidence type="ECO:0000313" key="2">
    <source>
        <dbReference type="Proteomes" id="UP000320653"/>
    </source>
</evidence>
<protein>
    <recommendedName>
        <fullName evidence="3">Prevent-host-death protein</fullName>
    </recommendedName>
</protein>
<keyword evidence="2" id="KW-1185">Reference proteome</keyword>
<dbReference type="NCBIfam" id="NF041551">
    <property type="entry name" value="YlcI_YnfO_N"/>
    <property type="match status" value="1"/>
</dbReference>
<dbReference type="OrthoDB" id="8400336at2"/>
<dbReference type="Proteomes" id="UP000320653">
    <property type="component" value="Unassembled WGS sequence"/>
</dbReference>
<comment type="caution">
    <text evidence="1">The sequence shown here is derived from an EMBL/GenBank/DDBJ whole genome shotgun (WGS) entry which is preliminary data.</text>
</comment>
<dbReference type="AlphaFoldDB" id="A0A561R3A6"/>
<name>A0A561R3A6_9HYPH</name>
<evidence type="ECO:0000313" key="1">
    <source>
        <dbReference type="EMBL" id="TWF57105.1"/>
    </source>
</evidence>
<dbReference type="RefSeq" id="WP_145635356.1">
    <property type="nucleotide sequence ID" value="NZ_VIWP01000002.1"/>
</dbReference>
<dbReference type="EMBL" id="VIWP01000002">
    <property type="protein sequence ID" value="TWF57105.1"/>
    <property type="molecule type" value="Genomic_DNA"/>
</dbReference>
<sequence length="93" mass="10200">MKTATIPSLRVDPKLRAAAESVLKEGETLSAFVEDSVKRQVHFRKTQAEFIARGLASLEKAEQTGRYHTSEDVLNMLEAKLAAAKAARSATKK</sequence>
<proteinExistence type="predicted"/>
<accession>A0A561R3A6</accession>
<gene>
    <name evidence="1" type="ORF">FHW37_102745</name>
</gene>